<dbReference type="EMBL" id="CADCVR010000065">
    <property type="protein sequence ID" value="CAA9501660.1"/>
    <property type="molecule type" value="Genomic_DNA"/>
</dbReference>
<organism evidence="3">
    <name type="scientific">uncultured Solirubrobacteraceae bacterium</name>
    <dbReference type="NCBI Taxonomy" id="1162706"/>
    <lineage>
        <taxon>Bacteria</taxon>
        <taxon>Bacillati</taxon>
        <taxon>Actinomycetota</taxon>
        <taxon>Thermoleophilia</taxon>
        <taxon>Solirubrobacterales</taxon>
        <taxon>Solirubrobacteraceae</taxon>
        <taxon>environmental samples</taxon>
    </lineage>
</organism>
<name>A0A6J4SQ54_9ACTN</name>
<keyword evidence="2" id="KW-0732">Signal</keyword>
<gene>
    <name evidence="3" type="ORF">AVDCRST_MAG53-2030</name>
</gene>
<feature type="region of interest" description="Disordered" evidence="1">
    <location>
        <begin position="146"/>
        <end position="186"/>
    </location>
</feature>
<proteinExistence type="predicted"/>
<dbReference type="PROSITE" id="PS51257">
    <property type="entry name" value="PROKAR_LIPOPROTEIN"/>
    <property type="match status" value="1"/>
</dbReference>
<protein>
    <submittedName>
        <fullName evidence="3">Uncharacterized protein</fullName>
    </submittedName>
</protein>
<feature type="chain" id="PRO_5039642799" evidence="2">
    <location>
        <begin position="27"/>
        <end position="311"/>
    </location>
</feature>
<evidence type="ECO:0000313" key="3">
    <source>
        <dbReference type="EMBL" id="CAA9501660.1"/>
    </source>
</evidence>
<evidence type="ECO:0000256" key="2">
    <source>
        <dbReference type="SAM" id="SignalP"/>
    </source>
</evidence>
<feature type="signal peptide" evidence="2">
    <location>
        <begin position="1"/>
        <end position="26"/>
    </location>
</feature>
<dbReference type="AlphaFoldDB" id="A0A6J4SQ54"/>
<evidence type="ECO:0000256" key="1">
    <source>
        <dbReference type="SAM" id="MobiDB-lite"/>
    </source>
</evidence>
<accession>A0A6J4SQ54</accession>
<sequence length="311" mass="32070">MRTTTPLCLARTAITCVAALGAGALAGCGDDEPASKPAAPAASAAPAAPASFAIEATADGKTKKKLTFPDSVKAGLVTLTLKNSDSVPRSAGIVRLLDDHTVEEFEKAVDKEGAPIPAWIEDGGGLTAVKPGQTGSVTQVLAPGKYGITDDETESGDGEGKSNSDLGARGEFTVTGPPSEAKLPDQPATLTATDDGQDEYGFEFDGLKAGVNQVRFENTGKELHHAIIFPINKGKTIADVTAAFASDKPPKGPPPVDFENGLGTQVIDGGIAQNLELEFKAGKYAVVCFIQDRKGGKPHVAQGMIDELTIE</sequence>
<reference evidence="3" key="1">
    <citation type="submission" date="2020-02" db="EMBL/GenBank/DDBJ databases">
        <authorList>
            <person name="Meier V. D."/>
        </authorList>
    </citation>
    <scope>NUCLEOTIDE SEQUENCE</scope>
    <source>
        <strain evidence="3">AVDCRST_MAG53</strain>
    </source>
</reference>